<name>A0A857DHN3_9FIRM</name>
<keyword evidence="3" id="KW-0808">Transferase</keyword>
<evidence type="ECO:0000313" key="4">
    <source>
        <dbReference type="Proteomes" id="UP000430508"/>
    </source>
</evidence>
<dbReference type="SUPFAM" id="SSF103025">
    <property type="entry name" value="Folate-binding domain"/>
    <property type="match status" value="1"/>
</dbReference>
<dbReference type="InterPro" id="IPR006222">
    <property type="entry name" value="GCVT_N"/>
</dbReference>
<feature type="domain" description="GCVT N-terminal" evidence="2">
    <location>
        <begin position="67"/>
        <end position="247"/>
    </location>
</feature>
<evidence type="ECO:0000259" key="2">
    <source>
        <dbReference type="Pfam" id="PF01571"/>
    </source>
</evidence>
<evidence type="ECO:0000313" key="3">
    <source>
        <dbReference type="EMBL" id="QHA00293.1"/>
    </source>
</evidence>
<protein>
    <submittedName>
        <fullName evidence="3">Aminomethyl transferase family protein</fullName>
    </submittedName>
</protein>
<sequence length="457" mass="51931">MIKEDSANMIEKSFDHHPLIPYDPSVMIYISAGDVVLPYEYTNWMDEVESWKDGAYISHSLNPQPTWRIKGPDAIKYLSSVLVNNFEKFPVGTAKHAIMCNEKGLNMGDGVMLRLDEDEFLFYEMGALYIAHVFEQGNWNAVGEDLTGTKFMYQIAGPRSLEIIEAAAGKDLHDIRFLHHRKSSIAGVEVNVIRVGMAGSLAYELHGDAQYGRVVYNRVLEAGKPLGLKRIGFRSYLMNHTEDGFPQFVIHFTHPWIVEDENFVAKLKKRGDVIRCNTACRGSMGPDIRLRFCNPVELGWANRISFNHDFVGRAALEKEVANPRRKMVTLVWNAEDILDIYASKFKPGEPYANINTPIHNLYDGNGMTLFADQVLKNGKLIGISSGRLYSYHFRQMLSLCTIDVEHSDIGNEVIVLWGDPGTKQKEIRATVSRFPYFNENRNENIDVNTIPRLAKYK</sequence>
<reference evidence="3 4" key="1">
    <citation type="submission" date="2019-12" db="EMBL/GenBank/DDBJ databases">
        <title>Sequence classification of anaerobic respiratory reductive dehalogenases: First we see many, then we see few.</title>
        <authorList>
            <person name="Molenda O."/>
            <person name="Puentes Jacome L.A."/>
            <person name="Cao X."/>
            <person name="Nesbo C.L."/>
            <person name="Tang S."/>
            <person name="Morson N."/>
            <person name="Patron J."/>
            <person name="Lomheim L."/>
            <person name="Wishart D.S."/>
            <person name="Edwards E.A."/>
        </authorList>
    </citation>
    <scope>NUCLEOTIDE SEQUENCE [LARGE SCALE GENOMIC DNA]</scope>
    <source>
        <strain evidence="3 4">12DCA</strain>
    </source>
</reference>
<dbReference type="Gene3D" id="3.30.1360.120">
    <property type="entry name" value="Probable tRNA modification gtpase trme, domain 1"/>
    <property type="match status" value="1"/>
</dbReference>
<dbReference type="Proteomes" id="UP000430508">
    <property type="component" value="Chromosome"/>
</dbReference>
<accession>A0A857DHN3</accession>
<proteinExistence type="predicted"/>
<evidence type="ECO:0000256" key="1">
    <source>
        <dbReference type="PIRSR" id="PIRSR006487-1"/>
    </source>
</evidence>
<feature type="binding site" evidence="1">
    <location>
        <position position="204"/>
    </location>
    <ligand>
        <name>substrate</name>
    </ligand>
</feature>
<dbReference type="SUPFAM" id="SSF101790">
    <property type="entry name" value="Aminomethyltransferase beta-barrel domain"/>
    <property type="match status" value="1"/>
</dbReference>
<dbReference type="PANTHER" id="PTHR43757">
    <property type="entry name" value="AMINOMETHYLTRANSFERASE"/>
    <property type="match status" value="1"/>
</dbReference>
<organism evidence="3 4">
    <name type="scientific">Dehalobacter restrictus</name>
    <dbReference type="NCBI Taxonomy" id="55583"/>
    <lineage>
        <taxon>Bacteria</taxon>
        <taxon>Bacillati</taxon>
        <taxon>Bacillota</taxon>
        <taxon>Clostridia</taxon>
        <taxon>Eubacteriales</taxon>
        <taxon>Desulfitobacteriaceae</taxon>
        <taxon>Dehalobacter</taxon>
    </lineage>
</organism>
<gene>
    <name evidence="3" type="ORF">GQ588_06405</name>
</gene>
<dbReference type="InterPro" id="IPR027266">
    <property type="entry name" value="TrmE/GcvT-like"/>
</dbReference>
<dbReference type="EMBL" id="CP046996">
    <property type="protein sequence ID" value="QHA00293.1"/>
    <property type="molecule type" value="Genomic_DNA"/>
</dbReference>
<dbReference type="PANTHER" id="PTHR43757:SF2">
    <property type="entry name" value="AMINOMETHYLTRANSFERASE, MITOCHONDRIAL"/>
    <property type="match status" value="1"/>
</dbReference>
<dbReference type="Pfam" id="PF01571">
    <property type="entry name" value="GCV_T"/>
    <property type="match status" value="1"/>
</dbReference>
<dbReference type="RefSeq" id="WP_019226671.1">
    <property type="nucleotide sequence ID" value="NZ_CP046996.1"/>
</dbReference>
<dbReference type="AlphaFoldDB" id="A0A857DHN3"/>
<dbReference type="InterPro" id="IPR029043">
    <property type="entry name" value="GcvT/YgfZ_C"/>
</dbReference>
<dbReference type="PIRSF" id="PIRSF006487">
    <property type="entry name" value="GcvT"/>
    <property type="match status" value="1"/>
</dbReference>
<dbReference type="InterPro" id="IPR028896">
    <property type="entry name" value="GcvT/YgfZ/DmdA"/>
</dbReference>
<dbReference type="GO" id="GO:0016740">
    <property type="term" value="F:transferase activity"/>
    <property type="evidence" value="ECO:0007669"/>
    <property type="project" value="UniProtKB-KW"/>
</dbReference>